<evidence type="ECO:0000313" key="2">
    <source>
        <dbReference type="Proteomes" id="UP000553034"/>
    </source>
</evidence>
<gene>
    <name evidence="1" type="ORF">GGR32_001894</name>
</gene>
<protein>
    <submittedName>
        <fullName evidence="1">Uncharacterized protein</fullName>
    </submittedName>
</protein>
<proteinExistence type="predicted"/>
<sequence>MATIIHCDSCSCQQPKDYEVGDLCVECGGSVRVDVRCGWCTELTPATGNFCKHCGSKSIEEQYFGAARILKSLGFSQEEIPLKIAALPEAKLQQYQDEFYRHYRVIQYAKDQLLSLSSTLYMPIGQAIMLVEKELLPKIPFKDSELANYEQLIKRPINLTTCLEVSESLHPIIPFLAEVVKMKEIPFASSHHLDIRMHWANQLRVSDFPIVQTEVLLCLAHPNTYHQNLDWTETFELIEKLLMGKDVVDYYTNLLSAANTIPHLQPYVAHVLYRLRLHFTKENEQETKRLHEVVNAQGMHRDKAFALANAMLLGQEAIISQISTQKIPEAYIAYYHLLYFVEPAIAKRSLTRATLSVFQLNALLDFTETYDEQYVHENNGELPEYEEAVHLGAALLLEKFQSNFIYDKPINKIPEADWLRYARFIGRFSETQKHEDYQPFIDALIQLEKQSVLNVLLTHQPNGLKFNDALEQQLYKFTNEFDNTDTGFAKIASWEPMIQQEYWPSLKTVLKIIEFLKANYTSFSGGTLQETQKQAVQEALLKLINSPQKSAMYVSRFLVSLSLENSGKEETWLSNQALKNRIFSNSYNVGDNFSDTAKSRTFAADDEFIKHFFGGDWYLFIQKLHQALSVAQGYGTTSYDLIALWIDRSPTYLAQQYQENPAWASETLTILLESIIVLKQGEELLGLQTEEGNYPLLEVLATKEWGYQEAYLFTQRPPNLPVSITYKLYKSLTRWLSVDVVEKLNTELYKEFLTDSLQFSTSAYLPDCMLPLWFEYGNTLRYKEYVTQAFQKIFNVLLADINARKLPVVLTANGVKQLSGIEVLNSVFPDTLSCLNWLADTAEIQTITEPLNKFMIFVLHDMGKDILPYVKTAEHTTTYSAFSEEQFLARNQQIIFDFIEKMMFTAKELSGGEQEIYLRLLLDITVACHNDNHAVDVLSILSNMGDLYDETNERYEALLSVTLPEKETYCWSDFHIAYSCIEDYYYSFRQKERWVGDFLISFTPKVIEFFNSTDSYPKQLTFAINKLVETLTKENDFDDVPYELKATFRTITSHLKDILTKVNPEQFDKEEIAILYKDIQDKYEQGASFGFVSIRSAVEEIFLYHFPEIDEEDDELDEEYQTVEAYEENQTTAEIPTGNVLSAEEITGLLTSFRVDEDYIKLIQNHLEDYKTTQLDNPMLLSPLTMRMEEVKAWLTSNPVASMDFYQKLYMLVLDPETAPDAKFPSLGAMARMVFVQLTQDTVYAAAYASGIQGMLSSGIYSEIFTAVLNDTVNQLNN</sequence>
<accession>A0A840EJM0</accession>
<reference evidence="1 2" key="1">
    <citation type="submission" date="2020-08" db="EMBL/GenBank/DDBJ databases">
        <title>Genomic Encyclopedia of Type Strains, Phase IV (KMG-IV): sequencing the most valuable type-strain genomes for metagenomic binning, comparative biology and taxonomic classification.</title>
        <authorList>
            <person name="Goeker M."/>
        </authorList>
    </citation>
    <scope>NUCLEOTIDE SEQUENCE [LARGE SCALE GENOMIC DNA]</scope>
    <source>
        <strain evidence="1 2">DSM 29568</strain>
    </source>
</reference>
<name>A0A840EJM0_9FLAO</name>
<dbReference type="Proteomes" id="UP000553034">
    <property type="component" value="Unassembled WGS sequence"/>
</dbReference>
<dbReference type="AlphaFoldDB" id="A0A840EJM0"/>
<evidence type="ECO:0000313" key="1">
    <source>
        <dbReference type="EMBL" id="MBB4119592.1"/>
    </source>
</evidence>
<keyword evidence="2" id="KW-1185">Reference proteome</keyword>
<dbReference type="EMBL" id="JACIFO010000007">
    <property type="protein sequence ID" value="MBB4119592.1"/>
    <property type="molecule type" value="Genomic_DNA"/>
</dbReference>
<dbReference type="RefSeq" id="WP_183477938.1">
    <property type="nucleotide sequence ID" value="NZ_JACIFO010000007.1"/>
</dbReference>
<comment type="caution">
    <text evidence="1">The sequence shown here is derived from an EMBL/GenBank/DDBJ whole genome shotgun (WGS) entry which is preliminary data.</text>
</comment>
<organism evidence="1 2">
    <name type="scientific">Mesonia hippocampi</name>
    <dbReference type="NCBI Taxonomy" id="1628250"/>
    <lineage>
        <taxon>Bacteria</taxon>
        <taxon>Pseudomonadati</taxon>
        <taxon>Bacteroidota</taxon>
        <taxon>Flavobacteriia</taxon>
        <taxon>Flavobacteriales</taxon>
        <taxon>Flavobacteriaceae</taxon>
        <taxon>Mesonia</taxon>
    </lineage>
</organism>